<evidence type="ECO:0000313" key="3">
    <source>
        <dbReference type="Proteomes" id="UP001367316"/>
    </source>
</evidence>
<name>A0ABR1NBA1_9PEZI</name>
<dbReference type="Proteomes" id="UP001367316">
    <property type="component" value="Unassembled WGS sequence"/>
</dbReference>
<reference evidence="2 3" key="1">
    <citation type="submission" date="2024-04" db="EMBL/GenBank/DDBJ databases">
        <title>Phyllosticta paracitricarpa is synonymous to the EU quarantine fungus P. citricarpa based on phylogenomic analyses.</title>
        <authorList>
            <consortium name="Lawrence Berkeley National Laboratory"/>
            <person name="Van ingen-buijs V.A."/>
            <person name="Van westerhoven A.C."/>
            <person name="Haridas S."/>
            <person name="Skiadas P."/>
            <person name="Martin F."/>
            <person name="Groenewald J.Z."/>
            <person name="Crous P.W."/>
            <person name="Seidl M.F."/>
        </authorList>
    </citation>
    <scope>NUCLEOTIDE SEQUENCE [LARGE SCALE GENOMIC DNA]</scope>
    <source>
        <strain evidence="2 3">CBS 141358</strain>
    </source>
</reference>
<organism evidence="2 3">
    <name type="scientific">Phyllosticta paracitricarpa</name>
    <dbReference type="NCBI Taxonomy" id="2016321"/>
    <lineage>
        <taxon>Eukaryota</taxon>
        <taxon>Fungi</taxon>
        <taxon>Dikarya</taxon>
        <taxon>Ascomycota</taxon>
        <taxon>Pezizomycotina</taxon>
        <taxon>Dothideomycetes</taxon>
        <taxon>Dothideomycetes incertae sedis</taxon>
        <taxon>Botryosphaeriales</taxon>
        <taxon>Phyllostictaceae</taxon>
        <taxon>Phyllosticta</taxon>
    </lineage>
</organism>
<evidence type="ECO:0000256" key="1">
    <source>
        <dbReference type="SAM" id="MobiDB-lite"/>
    </source>
</evidence>
<dbReference type="EMBL" id="JBBPBF010000013">
    <property type="protein sequence ID" value="KAK7611590.1"/>
    <property type="molecule type" value="Genomic_DNA"/>
</dbReference>
<keyword evidence="3" id="KW-1185">Reference proteome</keyword>
<proteinExistence type="predicted"/>
<evidence type="ECO:0000313" key="2">
    <source>
        <dbReference type="EMBL" id="KAK7611590.1"/>
    </source>
</evidence>
<comment type="caution">
    <text evidence="2">The sequence shown here is derived from an EMBL/GenBank/DDBJ whole genome shotgun (WGS) entry which is preliminary data.</text>
</comment>
<feature type="region of interest" description="Disordered" evidence="1">
    <location>
        <begin position="1"/>
        <end position="98"/>
    </location>
</feature>
<protein>
    <submittedName>
        <fullName evidence="2">Uncharacterized protein</fullName>
    </submittedName>
</protein>
<gene>
    <name evidence="2" type="ORF">JOL62DRAFT_611505</name>
</gene>
<accession>A0ABR1NBA1</accession>
<sequence length="227" mass="25137">MSSPNNSVAPADAPPIKQEIKEEEVEDASFTAINKPDRKDSKDLTASAKRPAPEVDESVATPAKRTKGRLTPEGADMDPGARQRKKPPKKAVSTPKAIGTTVDELDPVDRKMIQMKDSGYGWKDIGKMWTEATGEVTAKSTLPNRYARIKANIMTMPEDEQRKLAEAIVWVEEDFEKTKWERISQRMQEQGVETKYAIGILQKQYQKMQAAAAATADDKSGSTESPE</sequence>